<proteinExistence type="predicted"/>
<dbReference type="Proteomes" id="UP000479526">
    <property type="component" value="Unassembled WGS sequence"/>
</dbReference>
<comment type="caution">
    <text evidence="1">The sequence shown here is derived from an EMBL/GenBank/DDBJ whole genome shotgun (WGS) entry which is preliminary data.</text>
</comment>
<accession>A0A7C9J796</accession>
<name>A0A7C9J796_9ACTN</name>
<sequence length="322" mass="33815">MNVPSGVPSLAHQAGSWTAGFNVSVTPGVPGETIVRFPQLAGPGGVVHVTAVHDGPVVCQAAKWMPVGPDMIVFVRCHQFGGSPLTVPFTVTYFESTGVMGGPATAAFGYVHYNSGIVTQYNSAGAGNIVAVLGVGWYKVTLPGLGSAAPAGNLQVTAVNDLAPARCKVSMWAPGAGAQQAEVRCFNAANTPQNSGFSLTYQRERNINGRWVPPKAFAYTFDHTPSNPGPYAPTPVGVNYNSQGAVNTVQSSGVGLRMITFPKVGYPIDHVQVTAFGNSPEYCNLEMPWNTFGGIATVRNVVCWNATTRLDRASFVSYTSTA</sequence>
<dbReference type="AlphaFoldDB" id="A0A7C9J796"/>
<evidence type="ECO:0000313" key="2">
    <source>
        <dbReference type="Proteomes" id="UP000479526"/>
    </source>
</evidence>
<reference evidence="1 2" key="1">
    <citation type="submission" date="2020-01" db="EMBL/GenBank/DDBJ databases">
        <title>Herbidospora sp. NEAU-GS84 nov., a novel actinomycete isolated from soil.</title>
        <authorList>
            <person name="Han L."/>
        </authorList>
    </citation>
    <scope>NUCLEOTIDE SEQUENCE [LARGE SCALE GENOMIC DNA]</scope>
    <source>
        <strain evidence="1 2">NEAU-GS84</strain>
    </source>
</reference>
<evidence type="ECO:0000313" key="1">
    <source>
        <dbReference type="EMBL" id="NAS26325.1"/>
    </source>
</evidence>
<dbReference type="EMBL" id="WXEW01000010">
    <property type="protein sequence ID" value="NAS26325.1"/>
    <property type="molecule type" value="Genomic_DNA"/>
</dbReference>
<organism evidence="1 2">
    <name type="scientific">Herbidospora solisilvae</name>
    <dbReference type="NCBI Taxonomy" id="2696284"/>
    <lineage>
        <taxon>Bacteria</taxon>
        <taxon>Bacillati</taxon>
        <taxon>Actinomycetota</taxon>
        <taxon>Actinomycetes</taxon>
        <taxon>Streptosporangiales</taxon>
        <taxon>Streptosporangiaceae</taxon>
        <taxon>Herbidospora</taxon>
    </lineage>
</organism>
<protein>
    <submittedName>
        <fullName evidence="1">Uncharacterized protein</fullName>
    </submittedName>
</protein>
<dbReference type="RefSeq" id="WP_161483313.1">
    <property type="nucleotide sequence ID" value="NZ_WXEW01000010.1"/>
</dbReference>
<keyword evidence="2" id="KW-1185">Reference proteome</keyword>
<gene>
    <name evidence="1" type="ORF">GT755_32210</name>
</gene>